<dbReference type="AlphaFoldDB" id="A0AA48L9C7"/>
<name>A0AA48L9C7_9TREE</name>
<dbReference type="Proteomes" id="UP001233271">
    <property type="component" value="Chromosome 6"/>
</dbReference>
<reference evidence="2" key="1">
    <citation type="journal article" date="2023" name="BMC Genomics">
        <title>Chromosome-level genome assemblies of Cutaneotrichosporon spp. (Trichosporonales, Basidiomycota) reveal imbalanced evolution between nucleotide sequences and chromosome synteny.</title>
        <authorList>
            <person name="Kobayashi Y."/>
            <person name="Kayamori A."/>
            <person name="Aoki K."/>
            <person name="Shiwa Y."/>
            <person name="Matsutani M."/>
            <person name="Fujita N."/>
            <person name="Sugita T."/>
            <person name="Iwasaki W."/>
            <person name="Tanaka N."/>
            <person name="Takashima M."/>
        </authorList>
    </citation>
    <scope>NUCLEOTIDE SEQUENCE</scope>
    <source>
        <strain evidence="2">HIS019</strain>
    </source>
</reference>
<protein>
    <recommendedName>
        <fullName evidence="4">F-box domain-containing protein</fullName>
    </recommendedName>
</protein>
<evidence type="ECO:0000313" key="2">
    <source>
        <dbReference type="EMBL" id="BEI94315.1"/>
    </source>
</evidence>
<dbReference type="GeneID" id="85498185"/>
<dbReference type="KEGG" id="ccac:CcaHIS019_0607740"/>
<evidence type="ECO:0008006" key="4">
    <source>
        <dbReference type="Google" id="ProtNLM"/>
    </source>
</evidence>
<feature type="compositionally biased region" description="Basic residues" evidence="1">
    <location>
        <begin position="1"/>
        <end position="11"/>
    </location>
</feature>
<feature type="region of interest" description="Disordered" evidence="1">
    <location>
        <begin position="435"/>
        <end position="468"/>
    </location>
</feature>
<dbReference type="RefSeq" id="XP_060459580.1">
    <property type="nucleotide sequence ID" value="XM_060603270.1"/>
</dbReference>
<feature type="compositionally biased region" description="Basic residues" evidence="1">
    <location>
        <begin position="437"/>
        <end position="449"/>
    </location>
</feature>
<dbReference type="EMBL" id="AP028217">
    <property type="protein sequence ID" value="BEI94315.1"/>
    <property type="molecule type" value="Genomic_DNA"/>
</dbReference>
<gene>
    <name evidence="2" type="ORF">CcaverHIS019_0607740</name>
</gene>
<accession>A0AA48L9C7</accession>
<feature type="region of interest" description="Disordered" evidence="1">
    <location>
        <begin position="1"/>
        <end position="38"/>
    </location>
</feature>
<evidence type="ECO:0000313" key="3">
    <source>
        <dbReference type="Proteomes" id="UP001233271"/>
    </source>
</evidence>
<feature type="compositionally biased region" description="Pro residues" evidence="1">
    <location>
        <begin position="21"/>
        <end position="35"/>
    </location>
</feature>
<keyword evidence="3" id="KW-1185">Reference proteome</keyword>
<evidence type="ECO:0000256" key="1">
    <source>
        <dbReference type="SAM" id="MobiDB-lite"/>
    </source>
</evidence>
<organism evidence="2 3">
    <name type="scientific">Cutaneotrichosporon cavernicola</name>
    <dbReference type="NCBI Taxonomy" id="279322"/>
    <lineage>
        <taxon>Eukaryota</taxon>
        <taxon>Fungi</taxon>
        <taxon>Dikarya</taxon>
        <taxon>Basidiomycota</taxon>
        <taxon>Agaricomycotina</taxon>
        <taxon>Tremellomycetes</taxon>
        <taxon>Trichosporonales</taxon>
        <taxon>Trichosporonaceae</taxon>
        <taxon>Cutaneotrichosporon</taxon>
    </lineage>
</organism>
<sequence length="468" mass="52660">MTRTNPKRRCVRPFVATRVPSPSPSPSPALTPQPPEDNETAAVVKYLEARGFTSALAALIADLANEKTSEVASSSTASLVWGNDDIVAEIVSFLGMSDLRTCLTISKTFCRAAAPRLYKCLRVQLLNCYCRPPPNRDMDLVTRCTTAVELFPHQHVQHFVKPLDVPRIRTLVLNYDPNAKAEMMTGKGSSLHMCRLCPNEAPKAPRVVVRPIAGLFRGRKPATVILVPTSDARDTDHTHHASTIAPETVVHIARMTSQTKYSRPHWYWKSPRTPQPNPSRAITFVLLPIMWDHGPVGNRRPPWGEAKSIGNLGTSLIVALSEYALQFGDHRITIVGLEDANPFAKAEHWDARVERRKLFEDEFRETLEGTMLVDHRFGVWNGEEREWRCESITLTTFADYLRSGAWGEEMDWQLVGRWLNSYELRECNVLGTLAPKPKTRKGRGRKRKIVSHDSDAASDNSEDEDYMV</sequence>
<proteinExistence type="predicted"/>